<reference evidence="3 4" key="1">
    <citation type="submission" date="2016-07" db="EMBL/GenBank/DDBJ databases">
        <title>Pervasive Adenine N6-methylation of Active Genes in Fungi.</title>
        <authorList>
            <consortium name="DOE Joint Genome Institute"/>
            <person name="Mondo S.J."/>
            <person name="Dannebaum R.O."/>
            <person name="Kuo R.C."/>
            <person name="Labutti K."/>
            <person name="Haridas S."/>
            <person name="Kuo A."/>
            <person name="Salamov A."/>
            <person name="Ahrendt S.R."/>
            <person name="Lipzen A."/>
            <person name="Sullivan W."/>
            <person name="Andreopoulos W.B."/>
            <person name="Clum A."/>
            <person name="Lindquist E."/>
            <person name="Daum C."/>
            <person name="Ramamoorthy G.K."/>
            <person name="Gryganskyi A."/>
            <person name="Culley D."/>
            <person name="Magnuson J.K."/>
            <person name="James T.Y."/>
            <person name="O'Malley M.A."/>
            <person name="Stajich J.E."/>
            <person name="Spatafora J.W."/>
            <person name="Visel A."/>
            <person name="Grigoriev I.V."/>
        </authorList>
    </citation>
    <scope>NUCLEOTIDE SEQUENCE [LARGE SCALE GENOMIC DNA]</scope>
    <source>
        <strain evidence="3 4">PL171</strain>
    </source>
</reference>
<feature type="transmembrane region" description="Helical" evidence="2">
    <location>
        <begin position="280"/>
        <end position="303"/>
    </location>
</feature>
<name>A0A1Y2HD89_9FUNG</name>
<evidence type="ECO:0000256" key="1">
    <source>
        <dbReference type="SAM" id="MobiDB-lite"/>
    </source>
</evidence>
<feature type="compositionally biased region" description="Low complexity" evidence="1">
    <location>
        <begin position="250"/>
        <end position="260"/>
    </location>
</feature>
<feature type="transmembrane region" description="Helical" evidence="2">
    <location>
        <begin position="69"/>
        <end position="93"/>
    </location>
</feature>
<evidence type="ECO:0000313" key="3">
    <source>
        <dbReference type="EMBL" id="ORZ32485.1"/>
    </source>
</evidence>
<feature type="region of interest" description="Disordered" evidence="1">
    <location>
        <begin position="196"/>
        <end position="274"/>
    </location>
</feature>
<evidence type="ECO:0000313" key="4">
    <source>
        <dbReference type="Proteomes" id="UP000193411"/>
    </source>
</evidence>
<dbReference type="Proteomes" id="UP000193411">
    <property type="component" value="Unassembled WGS sequence"/>
</dbReference>
<accession>A0A1Y2HD89</accession>
<keyword evidence="2" id="KW-1133">Transmembrane helix</keyword>
<keyword evidence="4" id="KW-1185">Reference proteome</keyword>
<gene>
    <name evidence="3" type="ORF">BCR44DRAFT_1440315</name>
</gene>
<feature type="transmembrane region" description="Helical" evidence="2">
    <location>
        <begin position="29"/>
        <end position="49"/>
    </location>
</feature>
<feature type="compositionally biased region" description="Low complexity" evidence="1">
    <location>
        <begin position="196"/>
        <end position="210"/>
    </location>
</feature>
<dbReference type="EMBL" id="MCFL01000046">
    <property type="protein sequence ID" value="ORZ32485.1"/>
    <property type="molecule type" value="Genomic_DNA"/>
</dbReference>
<keyword evidence="2" id="KW-0472">Membrane</keyword>
<feature type="compositionally biased region" description="Polar residues" evidence="1">
    <location>
        <begin position="229"/>
        <end position="244"/>
    </location>
</feature>
<organism evidence="3 4">
    <name type="scientific">Catenaria anguillulae PL171</name>
    <dbReference type="NCBI Taxonomy" id="765915"/>
    <lineage>
        <taxon>Eukaryota</taxon>
        <taxon>Fungi</taxon>
        <taxon>Fungi incertae sedis</taxon>
        <taxon>Blastocladiomycota</taxon>
        <taxon>Blastocladiomycetes</taxon>
        <taxon>Blastocladiales</taxon>
        <taxon>Catenariaceae</taxon>
        <taxon>Catenaria</taxon>
    </lineage>
</organism>
<evidence type="ECO:0000256" key="2">
    <source>
        <dbReference type="SAM" id="Phobius"/>
    </source>
</evidence>
<proteinExistence type="predicted"/>
<comment type="caution">
    <text evidence="3">The sequence shown here is derived from an EMBL/GenBank/DDBJ whole genome shotgun (WGS) entry which is preliminary data.</text>
</comment>
<feature type="transmembrane region" description="Helical" evidence="2">
    <location>
        <begin position="315"/>
        <end position="336"/>
    </location>
</feature>
<protein>
    <submittedName>
        <fullName evidence="3">Uncharacterized protein</fullName>
    </submittedName>
</protein>
<sequence>MYSVTVLCPEWACRNATPTRTPGCPASTFIRTIPGLNSMGLFSYVFGAIHRFSRVYSAMSPLRHRIIQLFSTLAVIVLIARLSSVSMLAHVSFMPTSLAAPDSSRKEAGIEQIAGPIYTLVYSIFFTVLLVVDVGSTAISLHFVVDCRARLNVLALQASKSAPQTTGSLKSQAVAVAMDSDNDSVTTNLPTAASPSLALAVPDGPSSSSRRGSDRKGSLAASIPESPLLSLTSPRRKSSGTPMNTIPRDSLGLTSSGTTSAIHSTQERNRLGRRKRMKAAVSRVLALTAIKVTLFALFALVRFTPLLAGRISARLADAIVTIILKLFIAAATQVITTMTRLVALRH</sequence>
<keyword evidence="2" id="KW-0812">Transmembrane</keyword>
<dbReference type="AlphaFoldDB" id="A0A1Y2HD89"/>